<dbReference type="RefSeq" id="WP_389826640.1">
    <property type="nucleotide sequence ID" value="NZ_JBIAJP010000001.1"/>
</dbReference>
<protein>
    <recommendedName>
        <fullName evidence="4">Secreted protein</fullName>
    </recommendedName>
</protein>
<keyword evidence="1" id="KW-0732">Signal</keyword>
<gene>
    <name evidence="2" type="ORF">ACFYQT_09210</name>
</gene>
<evidence type="ECO:0008006" key="4">
    <source>
        <dbReference type="Google" id="ProtNLM"/>
    </source>
</evidence>
<name>A0ABW6MRF3_9ACTN</name>
<keyword evidence="3" id="KW-1185">Reference proteome</keyword>
<dbReference type="PROSITE" id="PS51257">
    <property type="entry name" value="PROKAR_LIPOPROTEIN"/>
    <property type="match status" value="1"/>
</dbReference>
<feature type="chain" id="PRO_5045577018" description="Secreted protein" evidence="1">
    <location>
        <begin position="21"/>
        <end position="136"/>
    </location>
</feature>
<evidence type="ECO:0000313" key="3">
    <source>
        <dbReference type="Proteomes" id="UP001601422"/>
    </source>
</evidence>
<evidence type="ECO:0000313" key="2">
    <source>
        <dbReference type="EMBL" id="MFF0003614.1"/>
    </source>
</evidence>
<accession>A0ABW6MRF3</accession>
<dbReference type="Proteomes" id="UP001601422">
    <property type="component" value="Unassembled WGS sequence"/>
</dbReference>
<organism evidence="2 3">
    <name type="scientific">Streptomyces tibetensis</name>
    <dbReference type="NCBI Taxonomy" id="2382123"/>
    <lineage>
        <taxon>Bacteria</taxon>
        <taxon>Bacillati</taxon>
        <taxon>Actinomycetota</taxon>
        <taxon>Actinomycetes</taxon>
        <taxon>Kitasatosporales</taxon>
        <taxon>Streptomycetaceae</taxon>
        <taxon>Streptomyces</taxon>
    </lineage>
</organism>
<dbReference type="EMBL" id="JBIAJP010000001">
    <property type="protein sequence ID" value="MFF0003614.1"/>
    <property type="molecule type" value="Genomic_DNA"/>
</dbReference>
<feature type="signal peptide" evidence="1">
    <location>
        <begin position="1"/>
        <end position="20"/>
    </location>
</feature>
<evidence type="ECO:0000256" key="1">
    <source>
        <dbReference type="SAM" id="SignalP"/>
    </source>
</evidence>
<proteinExistence type="predicted"/>
<reference evidence="2 3" key="1">
    <citation type="submission" date="2024-10" db="EMBL/GenBank/DDBJ databases">
        <title>The Natural Products Discovery Center: Release of the First 8490 Sequenced Strains for Exploring Actinobacteria Biosynthetic Diversity.</title>
        <authorList>
            <person name="Kalkreuter E."/>
            <person name="Kautsar S.A."/>
            <person name="Yang D."/>
            <person name="Bader C.D."/>
            <person name="Teijaro C.N."/>
            <person name="Fluegel L."/>
            <person name="Davis C.M."/>
            <person name="Simpson J.R."/>
            <person name="Lauterbach L."/>
            <person name="Steele A.D."/>
            <person name="Gui C."/>
            <person name="Meng S."/>
            <person name="Li G."/>
            <person name="Viehrig K."/>
            <person name="Ye F."/>
            <person name="Su P."/>
            <person name="Kiefer A.F."/>
            <person name="Nichols A."/>
            <person name="Cepeda A.J."/>
            <person name="Yan W."/>
            <person name="Fan B."/>
            <person name="Jiang Y."/>
            <person name="Adhikari A."/>
            <person name="Zheng C.-J."/>
            <person name="Schuster L."/>
            <person name="Cowan T.M."/>
            <person name="Smanski M.J."/>
            <person name="Chevrette M.G."/>
            <person name="De Carvalho L.P.S."/>
            <person name="Shen B."/>
        </authorList>
    </citation>
    <scope>NUCLEOTIDE SEQUENCE [LARGE SCALE GENOMIC DNA]</scope>
    <source>
        <strain evidence="2 3">NPDC005497</strain>
    </source>
</reference>
<comment type="caution">
    <text evidence="2">The sequence shown here is derived from an EMBL/GenBank/DDBJ whole genome shotgun (WGS) entry which is preliminary data.</text>
</comment>
<sequence length="136" mass="14304">MRTTLTAVTALLLATLTACGGTEAKADPQACKKALYDQYRDTVAAGDDAPASKQPEACDGVDDKTLQRLAGEAIKEYLASDDAEKAVDDVVEGAIDDAPWEDVIPTPDASDLGKEFDDAKKKLDDLMRETSGAAAP</sequence>